<reference evidence="2" key="2">
    <citation type="submission" date="2016-11" db="UniProtKB">
        <authorList>
            <consortium name="WormBaseParasite"/>
        </authorList>
    </citation>
    <scope>IDENTIFICATION</scope>
</reference>
<proteinExistence type="predicted"/>
<dbReference type="AlphaFoldDB" id="A0A1I7VD85"/>
<evidence type="ECO:0000313" key="1">
    <source>
        <dbReference type="Proteomes" id="UP000095285"/>
    </source>
</evidence>
<keyword evidence="1" id="KW-1185">Reference proteome</keyword>
<reference evidence="1" key="1">
    <citation type="submission" date="2012-04" db="EMBL/GenBank/DDBJ databases">
        <title>The Genome Sequence of Loa loa.</title>
        <authorList>
            <consortium name="The Broad Institute Genome Sequencing Platform"/>
            <consortium name="Broad Institute Genome Sequencing Center for Infectious Disease"/>
            <person name="Nutman T.B."/>
            <person name="Fink D.L."/>
            <person name="Russ C."/>
            <person name="Young S."/>
            <person name="Zeng Q."/>
            <person name="Gargeya S."/>
            <person name="Alvarado L."/>
            <person name="Berlin A."/>
            <person name="Chapman S.B."/>
            <person name="Chen Z."/>
            <person name="Freedman E."/>
            <person name="Gellesch M."/>
            <person name="Goldberg J."/>
            <person name="Griggs A."/>
            <person name="Gujja S."/>
            <person name="Heilman E.R."/>
            <person name="Heiman D."/>
            <person name="Howarth C."/>
            <person name="Mehta T."/>
            <person name="Neiman D."/>
            <person name="Pearson M."/>
            <person name="Roberts A."/>
            <person name="Saif S."/>
            <person name="Shea T."/>
            <person name="Shenoy N."/>
            <person name="Sisk P."/>
            <person name="Stolte C."/>
            <person name="Sykes S."/>
            <person name="White J."/>
            <person name="Yandava C."/>
            <person name="Haas B."/>
            <person name="Henn M.R."/>
            <person name="Nusbaum C."/>
            <person name="Birren B."/>
        </authorList>
    </citation>
    <scope>NUCLEOTIDE SEQUENCE [LARGE SCALE GENOMIC DNA]</scope>
</reference>
<name>A0A1I7VD85_LOALO</name>
<dbReference type="Proteomes" id="UP000095285">
    <property type="component" value="Unassembled WGS sequence"/>
</dbReference>
<protein>
    <submittedName>
        <fullName evidence="2">60S ribosomal protein L13</fullName>
    </submittedName>
</protein>
<dbReference type="WBParaSite" id="EN70_12473">
    <property type="protein sequence ID" value="EN70_12473"/>
    <property type="gene ID" value="EN70_12473"/>
</dbReference>
<organism evidence="1 2">
    <name type="scientific">Loa loa</name>
    <name type="common">Eye worm</name>
    <name type="synonym">Filaria loa</name>
    <dbReference type="NCBI Taxonomy" id="7209"/>
    <lineage>
        <taxon>Eukaryota</taxon>
        <taxon>Metazoa</taxon>
        <taxon>Ecdysozoa</taxon>
        <taxon>Nematoda</taxon>
        <taxon>Chromadorea</taxon>
        <taxon>Rhabditida</taxon>
        <taxon>Spirurina</taxon>
        <taxon>Spiruromorpha</taxon>
        <taxon>Filarioidea</taxon>
        <taxon>Onchocercidae</taxon>
        <taxon>Loa</taxon>
    </lineage>
</organism>
<sequence length="58" mass="6496">VSAEKISNTKKLHNPQRNYNVQELRHAVSYKELPLAIGLCTAHVALREEEAEAARKGI</sequence>
<accession>A0A1I7VD85</accession>
<evidence type="ECO:0000313" key="2">
    <source>
        <dbReference type="WBParaSite" id="EN70_12473"/>
    </source>
</evidence>